<comment type="caution">
    <text evidence="10">The sequence shown here is derived from an EMBL/GenBank/DDBJ whole genome shotgun (WGS) entry which is preliminary data.</text>
</comment>
<dbReference type="InterPro" id="IPR043502">
    <property type="entry name" value="DNA/RNA_pol_sf"/>
</dbReference>
<dbReference type="GO" id="GO:0000166">
    <property type="term" value="F:nucleotide binding"/>
    <property type="evidence" value="ECO:0007669"/>
    <property type="project" value="InterPro"/>
</dbReference>
<name>X1T4Z2_9ZZZZ</name>
<feature type="non-terminal residue" evidence="10">
    <location>
        <position position="1"/>
    </location>
</feature>
<gene>
    <name evidence="10" type="ORF">S12H4_20396</name>
</gene>
<keyword evidence="6" id="KW-0239">DNA-directed DNA polymerase</keyword>
<reference evidence="10" key="1">
    <citation type="journal article" date="2014" name="Front. Microbiol.">
        <title>High frequency of phylogenetically diverse reductive dehalogenase-homologous genes in deep subseafloor sedimentary metagenomes.</title>
        <authorList>
            <person name="Kawai M."/>
            <person name="Futagami T."/>
            <person name="Toyoda A."/>
            <person name="Takaki Y."/>
            <person name="Nishi S."/>
            <person name="Hori S."/>
            <person name="Arai W."/>
            <person name="Tsubouchi T."/>
            <person name="Morono Y."/>
            <person name="Uchiyama I."/>
            <person name="Ito T."/>
            <person name="Fujiyama A."/>
            <person name="Inagaki F."/>
            <person name="Takami H."/>
        </authorList>
    </citation>
    <scope>NUCLEOTIDE SEQUENCE</scope>
    <source>
        <strain evidence="10">Expedition CK06-06</strain>
    </source>
</reference>
<keyword evidence="5" id="KW-0235">DNA replication</keyword>
<feature type="non-terminal residue" evidence="10">
    <location>
        <position position="281"/>
    </location>
</feature>
<evidence type="ECO:0000259" key="9">
    <source>
        <dbReference type="Pfam" id="PF03175"/>
    </source>
</evidence>
<feature type="domain" description="DNA-directed DNA polymerase family B mitochondria/virus" evidence="9">
    <location>
        <begin position="41"/>
        <end position="272"/>
    </location>
</feature>
<keyword evidence="3" id="KW-0808">Transferase</keyword>
<dbReference type="Gene3D" id="3.90.1600.10">
    <property type="entry name" value="Palm domain of DNA polymerase"/>
    <property type="match status" value="1"/>
</dbReference>
<protein>
    <recommendedName>
        <fullName evidence="2">DNA-directed DNA polymerase</fullName>
        <ecNumber evidence="2">2.7.7.7</ecNumber>
    </recommendedName>
</protein>
<organism evidence="10">
    <name type="scientific">marine sediment metagenome</name>
    <dbReference type="NCBI Taxonomy" id="412755"/>
    <lineage>
        <taxon>unclassified sequences</taxon>
        <taxon>metagenomes</taxon>
        <taxon>ecological metagenomes</taxon>
    </lineage>
</organism>
<evidence type="ECO:0000256" key="6">
    <source>
        <dbReference type="ARBA" id="ARBA00022932"/>
    </source>
</evidence>
<evidence type="ECO:0000256" key="4">
    <source>
        <dbReference type="ARBA" id="ARBA00022695"/>
    </source>
</evidence>
<sequence>TFGSIVFLDSMNWFVESLAKTGERIGLKKLPIDFDTCSDIELSKYCRRDVEIELENFRRFMRFLYSNTVSRLCYTRGSTAMAAYLFGFYKTKIYIHNNQEAIDLEREAYKGGRTECFYLGDLNDENYYIVDVNSLYPAVMRDNVYPVKYVEIAHKVKENDLRHRLESQMAVAKVLIETDEPAYAVRRDRTIFPVGCFWAYLTTPELKYALDRGHIKEIKEAVFYEQGDIFSGYVDRFYSLRRQFAKEGNAEYVELCKKLLNSLYGKFGQKGDVWQKIGDCP</sequence>
<comment type="similarity">
    <text evidence="1">Belongs to the DNA polymerase type-B family.</text>
</comment>
<keyword evidence="7" id="KW-0238">DNA-binding</keyword>
<dbReference type="GO" id="GO:0006260">
    <property type="term" value="P:DNA replication"/>
    <property type="evidence" value="ECO:0007669"/>
    <property type="project" value="UniProtKB-KW"/>
</dbReference>
<evidence type="ECO:0000256" key="5">
    <source>
        <dbReference type="ARBA" id="ARBA00022705"/>
    </source>
</evidence>
<dbReference type="InterPro" id="IPR023211">
    <property type="entry name" value="DNA_pol_palm_dom_sf"/>
</dbReference>
<accession>X1T4Z2</accession>
<evidence type="ECO:0000256" key="3">
    <source>
        <dbReference type="ARBA" id="ARBA00022679"/>
    </source>
</evidence>
<dbReference type="Gene3D" id="1.10.287.690">
    <property type="entry name" value="Helix hairpin bin"/>
    <property type="match status" value="1"/>
</dbReference>
<dbReference type="AlphaFoldDB" id="X1T4Z2"/>
<evidence type="ECO:0000313" key="10">
    <source>
        <dbReference type="EMBL" id="GAI75079.1"/>
    </source>
</evidence>
<evidence type="ECO:0000256" key="8">
    <source>
        <dbReference type="ARBA" id="ARBA00049244"/>
    </source>
</evidence>
<comment type="catalytic activity">
    <reaction evidence="8">
        <text>DNA(n) + a 2'-deoxyribonucleoside 5'-triphosphate = DNA(n+1) + diphosphate</text>
        <dbReference type="Rhea" id="RHEA:22508"/>
        <dbReference type="Rhea" id="RHEA-COMP:17339"/>
        <dbReference type="Rhea" id="RHEA-COMP:17340"/>
        <dbReference type="ChEBI" id="CHEBI:33019"/>
        <dbReference type="ChEBI" id="CHEBI:61560"/>
        <dbReference type="ChEBI" id="CHEBI:173112"/>
        <dbReference type="EC" id="2.7.7.7"/>
    </reaction>
</comment>
<dbReference type="EMBL" id="BARW01010339">
    <property type="protein sequence ID" value="GAI75079.1"/>
    <property type="molecule type" value="Genomic_DNA"/>
</dbReference>
<proteinExistence type="inferred from homology"/>
<evidence type="ECO:0000256" key="1">
    <source>
        <dbReference type="ARBA" id="ARBA00005755"/>
    </source>
</evidence>
<dbReference type="GO" id="GO:0003887">
    <property type="term" value="F:DNA-directed DNA polymerase activity"/>
    <property type="evidence" value="ECO:0007669"/>
    <property type="project" value="UniProtKB-KW"/>
</dbReference>
<evidence type="ECO:0000256" key="7">
    <source>
        <dbReference type="ARBA" id="ARBA00023125"/>
    </source>
</evidence>
<dbReference type="SUPFAM" id="SSF56672">
    <property type="entry name" value="DNA/RNA polymerases"/>
    <property type="match status" value="1"/>
</dbReference>
<dbReference type="InterPro" id="IPR004868">
    <property type="entry name" value="DNA-dir_DNA_pol_B_mt/vir"/>
</dbReference>
<dbReference type="Pfam" id="PF03175">
    <property type="entry name" value="DNA_pol_B_2"/>
    <property type="match status" value="1"/>
</dbReference>
<keyword evidence="4" id="KW-0548">Nucleotidyltransferase</keyword>
<dbReference type="GO" id="GO:0003677">
    <property type="term" value="F:DNA binding"/>
    <property type="evidence" value="ECO:0007669"/>
    <property type="project" value="UniProtKB-KW"/>
</dbReference>
<dbReference type="EC" id="2.7.7.7" evidence="2"/>
<evidence type="ECO:0000256" key="2">
    <source>
        <dbReference type="ARBA" id="ARBA00012417"/>
    </source>
</evidence>